<reference evidence="2" key="1">
    <citation type="submission" date="2013-03" db="EMBL/GenBank/DDBJ databases">
        <authorList>
            <person name="Harkins D.M."/>
            <person name="Durkin A.S."/>
            <person name="Brinkac L.M."/>
            <person name="Haft D.H."/>
            <person name="Selengut J.D."/>
            <person name="Sanka R."/>
            <person name="DePew J."/>
            <person name="Purushe J."/>
            <person name="Hartskeerl R.A."/>
            <person name="Ahmed A."/>
            <person name="van der Linden H."/>
            <person name="Goris M.G.A."/>
            <person name="Vinetz J.M."/>
            <person name="Sutton G.G."/>
            <person name="Nierman W.C."/>
            <person name="Fouts D.E."/>
        </authorList>
    </citation>
    <scope>NUCLEOTIDE SEQUENCE [LARGE SCALE GENOMIC DNA]</scope>
    <source>
        <strain evidence="2">ICFT</strain>
    </source>
</reference>
<evidence type="ECO:0000313" key="2">
    <source>
        <dbReference type="EMBL" id="EMY77550.1"/>
    </source>
</evidence>
<organism evidence="2 3">
    <name type="scientific">Leptospira weilii serovar Ranarum str. ICFT</name>
    <dbReference type="NCBI Taxonomy" id="1218598"/>
    <lineage>
        <taxon>Bacteria</taxon>
        <taxon>Pseudomonadati</taxon>
        <taxon>Spirochaetota</taxon>
        <taxon>Spirochaetia</taxon>
        <taxon>Leptospirales</taxon>
        <taxon>Leptospiraceae</taxon>
        <taxon>Leptospira</taxon>
    </lineage>
</organism>
<dbReference type="STRING" id="1218598.LEP1GSC060_0191"/>
<accession>N1WF25</accession>
<dbReference type="Gene3D" id="3.30.565.10">
    <property type="entry name" value="Histidine kinase-like ATPase, C-terminal domain"/>
    <property type="match status" value="1"/>
</dbReference>
<evidence type="ECO:0000259" key="1">
    <source>
        <dbReference type="Pfam" id="PF02518"/>
    </source>
</evidence>
<evidence type="ECO:0000313" key="3">
    <source>
        <dbReference type="Proteomes" id="UP000012313"/>
    </source>
</evidence>
<dbReference type="InterPro" id="IPR036890">
    <property type="entry name" value="HATPase_C_sf"/>
</dbReference>
<keyword evidence="3" id="KW-1185">Reference proteome</keyword>
<proteinExistence type="predicted"/>
<dbReference type="Pfam" id="PF02518">
    <property type="entry name" value="HATPase_c"/>
    <property type="match status" value="1"/>
</dbReference>
<sequence>MIFNELLNNSLTHAFKESQDPNIEIRFSKTGENYKLMIKDNGVGMTAPIDLKKSNTTGFTLIRILSKQIRADFELFNDRGLVAVLEF</sequence>
<dbReference type="InterPro" id="IPR003594">
    <property type="entry name" value="HATPase_dom"/>
</dbReference>
<dbReference type="Proteomes" id="UP000012313">
    <property type="component" value="Unassembled WGS sequence"/>
</dbReference>
<feature type="domain" description="Histidine kinase/HSP90-like ATPase" evidence="1">
    <location>
        <begin position="3"/>
        <end position="47"/>
    </location>
</feature>
<gene>
    <name evidence="2" type="ORF">LEP1GSC060_0191</name>
</gene>
<protein>
    <submittedName>
        <fullName evidence="2">GHKL domain protein</fullName>
    </submittedName>
</protein>
<dbReference type="AlphaFoldDB" id="N1WF25"/>
<dbReference type="SUPFAM" id="SSF55874">
    <property type="entry name" value="ATPase domain of HSP90 chaperone/DNA topoisomerase II/histidine kinase"/>
    <property type="match status" value="1"/>
</dbReference>
<dbReference type="EMBL" id="AOHC02000036">
    <property type="protein sequence ID" value="EMY77550.1"/>
    <property type="molecule type" value="Genomic_DNA"/>
</dbReference>
<name>N1WF25_9LEPT</name>
<comment type="caution">
    <text evidence="2">The sequence shown here is derived from an EMBL/GenBank/DDBJ whole genome shotgun (WGS) entry which is preliminary data.</text>
</comment>